<keyword evidence="2" id="KW-1185">Reference proteome</keyword>
<name>W7TJI7_9STRA</name>
<proteinExistence type="predicted"/>
<accession>W7TJI7</accession>
<dbReference type="AlphaFoldDB" id="W7TJI7"/>
<evidence type="ECO:0000313" key="2">
    <source>
        <dbReference type="Proteomes" id="UP000019335"/>
    </source>
</evidence>
<comment type="caution">
    <text evidence="1">The sequence shown here is derived from an EMBL/GenBank/DDBJ whole genome shotgun (WGS) entry which is preliminary data.</text>
</comment>
<dbReference type="EMBL" id="AZIL01000516">
    <property type="protein sequence ID" value="EWM27245.1"/>
    <property type="molecule type" value="Genomic_DNA"/>
</dbReference>
<sequence>MHTWDIFLAASLQKVEYDLNVCTVLHVLFCVHIVSLDFRGSITFLRRQRLPCHWDAVWKIHHTFSARSAMPTLKSQLDA</sequence>
<dbReference type="Proteomes" id="UP000019335">
    <property type="component" value="Chromosome 7"/>
</dbReference>
<evidence type="ECO:0000313" key="1">
    <source>
        <dbReference type="EMBL" id="EWM27245.1"/>
    </source>
</evidence>
<reference evidence="1 2" key="1">
    <citation type="journal article" date="2014" name="Mol. Plant">
        <title>Chromosome Scale Genome Assembly and Transcriptome Profiling of Nannochloropsis gaditana in Nitrogen Depletion.</title>
        <authorList>
            <person name="Corteggiani Carpinelli E."/>
            <person name="Telatin A."/>
            <person name="Vitulo N."/>
            <person name="Forcato C."/>
            <person name="D'Angelo M."/>
            <person name="Schiavon R."/>
            <person name="Vezzi A."/>
            <person name="Giacometti G.M."/>
            <person name="Morosinotto T."/>
            <person name="Valle G."/>
        </authorList>
    </citation>
    <scope>NUCLEOTIDE SEQUENCE [LARGE SCALE GENOMIC DNA]</scope>
    <source>
        <strain evidence="1 2">B-31</strain>
    </source>
</reference>
<organism evidence="1 2">
    <name type="scientific">Nannochloropsis gaditana</name>
    <dbReference type="NCBI Taxonomy" id="72520"/>
    <lineage>
        <taxon>Eukaryota</taxon>
        <taxon>Sar</taxon>
        <taxon>Stramenopiles</taxon>
        <taxon>Ochrophyta</taxon>
        <taxon>Eustigmatophyceae</taxon>
        <taxon>Eustigmatales</taxon>
        <taxon>Monodopsidaceae</taxon>
        <taxon>Nannochloropsis</taxon>
    </lineage>
</organism>
<gene>
    <name evidence="1" type="ORF">Naga_100038g18</name>
</gene>
<protein>
    <submittedName>
        <fullName evidence="1">Uncharacterized protein</fullName>
    </submittedName>
</protein>